<dbReference type="PRINTS" id="PR00081">
    <property type="entry name" value="GDHRDH"/>
</dbReference>
<dbReference type="SUPFAM" id="SSF51735">
    <property type="entry name" value="NAD(P)-binding Rossmann-fold domains"/>
    <property type="match status" value="1"/>
</dbReference>
<evidence type="ECO:0000259" key="3">
    <source>
        <dbReference type="SMART" id="SM00822"/>
    </source>
</evidence>
<evidence type="ECO:0000313" key="4">
    <source>
        <dbReference type="EMBL" id="MBP0437350.1"/>
    </source>
</evidence>
<dbReference type="InterPro" id="IPR002347">
    <property type="entry name" value="SDR_fam"/>
</dbReference>
<dbReference type="InterPro" id="IPR020904">
    <property type="entry name" value="Sc_DH/Rdtase_CS"/>
</dbReference>
<organism evidence="4 5">
    <name type="scientific">Tianweitania sediminis</name>
    <dbReference type="NCBI Taxonomy" id="1502156"/>
    <lineage>
        <taxon>Bacteria</taxon>
        <taxon>Pseudomonadati</taxon>
        <taxon>Pseudomonadota</taxon>
        <taxon>Alphaproteobacteria</taxon>
        <taxon>Hyphomicrobiales</taxon>
        <taxon>Phyllobacteriaceae</taxon>
        <taxon>Tianweitania</taxon>
    </lineage>
</organism>
<dbReference type="InterPro" id="IPR057326">
    <property type="entry name" value="KR_dom"/>
</dbReference>
<gene>
    <name evidence="4" type="ORF">J5Y06_01630</name>
</gene>
<evidence type="ECO:0000256" key="1">
    <source>
        <dbReference type="ARBA" id="ARBA00006484"/>
    </source>
</evidence>
<feature type="domain" description="Ketoreductase" evidence="3">
    <location>
        <begin position="8"/>
        <end position="186"/>
    </location>
</feature>
<name>A0A8J7QZM3_9HYPH</name>
<comment type="similarity">
    <text evidence="1">Belongs to the short-chain dehydrogenases/reductases (SDR) family.</text>
</comment>
<evidence type="ECO:0000313" key="5">
    <source>
        <dbReference type="Proteomes" id="UP000666240"/>
    </source>
</evidence>
<reference evidence="4" key="1">
    <citation type="submission" date="2021-03" db="EMBL/GenBank/DDBJ databases">
        <title>Genome sequencing and assembly of Tianweitania sediminis.</title>
        <authorList>
            <person name="Chhetri G."/>
        </authorList>
    </citation>
    <scope>NUCLEOTIDE SEQUENCE</scope>
    <source>
        <strain evidence="4">Z8</strain>
    </source>
</reference>
<dbReference type="PROSITE" id="PS00061">
    <property type="entry name" value="ADH_SHORT"/>
    <property type="match status" value="1"/>
</dbReference>
<dbReference type="RefSeq" id="WP_209333367.1">
    <property type="nucleotide sequence ID" value="NZ_JAGIYY010000001.1"/>
</dbReference>
<dbReference type="SMART" id="SM00822">
    <property type="entry name" value="PKS_KR"/>
    <property type="match status" value="1"/>
</dbReference>
<dbReference type="CDD" id="cd05233">
    <property type="entry name" value="SDR_c"/>
    <property type="match status" value="1"/>
</dbReference>
<protein>
    <submittedName>
        <fullName evidence="4">SDR family oxidoreductase</fullName>
    </submittedName>
</protein>
<proteinExistence type="inferred from homology"/>
<comment type="caution">
    <text evidence="4">The sequence shown here is derived from an EMBL/GenBank/DDBJ whole genome shotgun (WGS) entry which is preliminary data.</text>
</comment>
<evidence type="ECO:0000256" key="2">
    <source>
        <dbReference type="ARBA" id="ARBA00023002"/>
    </source>
</evidence>
<accession>A0A8J7QZM3</accession>
<keyword evidence="5" id="KW-1185">Reference proteome</keyword>
<dbReference type="GO" id="GO:0016491">
    <property type="term" value="F:oxidoreductase activity"/>
    <property type="evidence" value="ECO:0007669"/>
    <property type="project" value="UniProtKB-KW"/>
</dbReference>
<dbReference type="FunFam" id="3.40.50.720:FF:000084">
    <property type="entry name" value="Short-chain dehydrogenase reductase"/>
    <property type="match status" value="1"/>
</dbReference>
<dbReference type="Gene3D" id="3.40.50.720">
    <property type="entry name" value="NAD(P)-binding Rossmann-like Domain"/>
    <property type="match status" value="1"/>
</dbReference>
<dbReference type="Pfam" id="PF13561">
    <property type="entry name" value="adh_short_C2"/>
    <property type="match status" value="1"/>
</dbReference>
<dbReference type="PANTHER" id="PTHR24321">
    <property type="entry name" value="DEHYDROGENASES, SHORT CHAIN"/>
    <property type="match status" value="1"/>
</dbReference>
<sequence length="249" mass="25227">MAGRFAQKVALITGGASGIGEACVRRLAGEDALVVIADADAPRASALAAELGTERALALTLDVSDPAAVEAAFNKAERVFGAPGLLVASAGITGSKHPVGSMPVEDWRRVMAVSLDGVFYALNAAFKGMAANGGGAAVLVSSVMGSVGVGGFAHYTASKHALLGLACAAAIDGAPQGIRVNTVGPGYIDTPLQAGRLDEARRQDIGARHLLSRLGRADEVAALVLWLLSDEASFVTGSHHLVDGGYTAR</sequence>
<dbReference type="InterPro" id="IPR036291">
    <property type="entry name" value="NAD(P)-bd_dom_sf"/>
</dbReference>
<dbReference type="EMBL" id="JAGIYY010000001">
    <property type="protein sequence ID" value="MBP0437350.1"/>
    <property type="molecule type" value="Genomic_DNA"/>
</dbReference>
<dbReference type="AlphaFoldDB" id="A0A8J7QZM3"/>
<keyword evidence="2" id="KW-0560">Oxidoreductase</keyword>
<dbReference type="PANTHER" id="PTHR24321:SF14">
    <property type="entry name" value="SHORT-CHAIN TYPE DEHYDROGENASE_REDUCTASE BLR2146-RELATED"/>
    <property type="match status" value="1"/>
</dbReference>
<dbReference type="Proteomes" id="UP000666240">
    <property type="component" value="Unassembled WGS sequence"/>
</dbReference>